<sequence>MTPLLFNLESDAALAARLAQQLVAESGELEQHRFPDGETYLRIHSDCQGRDCLLFCNLNDPDARVLPMLFTAATLRELGARRVLLIAPYLPYMRQDIRFNPGECLTSAVFAKLLSGALDGLITLDPHLHRYASLDEIYRLSSRVVPSAPLIAAWIGQHIDKPLLIGPDSESEQWVGEVARLAGAPSLVLQKQRRGDFDVEIDVPELSQWHGHQPVLIDDIVSSGRTLLKVLEHLRHAGMPRATCIAVHGLFAGDAYARLQREAEIITTNTVPHPSNAICIAGALADACRSWLSA</sequence>
<evidence type="ECO:0000259" key="4">
    <source>
        <dbReference type="Pfam" id="PF13793"/>
    </source>
</evidence>
<dbReference type="CDD" id="cd06223">
    <property type="entry name" value="PRTases_typeI"/>
    <property type="match status" value="1"/>
</dbReference>
<dbReference type="GO" id="GO:0005737">
    <property type="term" value="C:cytoplasm"/>
    <property type="evidence" value="ECO:0007669"/>
    <property type="project" value="TreeGrafter"/>
</dbReference>
<evidence type="ECO:0000256" key="2">
    <source>
        <dbReference type="RuleBase" id="RU004324"/>
    </source>
</evidence>
<dbReference type="RefSeq" id="WP_188861028.1">
    <property type="nucleotide sequence ID" value="NZ_BMLT01000006.1"/>
</dbReference>
<dbReference type="InterPro" id="IPR000836">
    <property type="entry name" value="PRTase_dom"/>
</dbReference>
<protein>
    <submittedName>
        <fullName evidence="5">Phosphoribosylpyrophosphate synthetase</fullName>
    </submittedName>
</protein>
<evidence type="ECO:0000313" key="6">
    <source>
        <dbReference type="Proteomes" id="UP000599578"/>
    </source>
</evidence>
<dbReference type="GO" id="GO:0006164">
    <property type="term" value="P:purine nucleotide biosynthetic process"/>
    <property type="evidence" value="ECO:0007669"/>
    <property type="project" value="TreeGrafter"/>
</dbReference>
<evidence type="ECO:0000313" key="5">
    <source>
        <dbReference type="EMBL" id="GGO83027.1"/>
    </source>
</evidence>
<gene>
    <name evidence="5" type="ORF">GCM10011348_25790</name>
</gene>
<dbReference type="InterPro" id="IPR029099">
    <property type="entry name" value="Pribosyltran_N"/>
</dbReference>
<dbReference type="GO" id="GO:0004749">
    <property type="term" value="F:ribose phosphate diphosphokinase activity"/>
    <property type="evidence" value="ECO:0007669"/>
    <property type="project" value="TreeGrafter"/>
</dbReference>
<proteinExistence type="inferred from homology"/>
<dbReference type="Gene3D" id="3.40.50.2020">
    <property type="match status" value="2"/>
</dbReference>
<accession>A0A917ZJN3</accession>
<dbReference type="NCBIfam" id="TIGR01251">
    <property type="entry name" value="ribP_PPkin"/>
    <property type="match status" value="1"/>
</dbReference>
<dbReference type="Proteomes" id="UP000599578">
    <property type="component" value="Unassembled WGS sequence"/>
</dbReference>
<dbReference type="EMBL" id="BMLT01000006">
    <property type="protein sequence ID" value="GGO83027.1"/>
    <property type="molecule type" value="Genomic_DNA"/>
</dbReference>
<dbReference type="GO" id="GO:0002189">
    <property type="term" value="C:ribose phosphate diphosphokinase complex"/>
    <property type="evidence" value="ECO:0007669"/>
    <property type="project" value="TreeGrafter"/>
</dbReference>
<evidence type="ECO:0000259" key="3">
    <source>
        <dbReference type="Pfam" id="PF00156"/>
    </source>
</evidence>
<dbReference type="SUPFAM" id="SSF53271">
    <property type="entry name" value="PRTase-like"/>
    <property type="match status" value="2"/>
</dbReference>
<organism evidence="5 6">
    <name type="scientific">Marinobacterium nitratireducens</name>
    <dbReference type="NCBI Taxonomy" id="518897"/>
    <lineage>
        <taxon>Bacteria</taxon>
        <taxon>Pseudomonadati</taxon>
        <taxon>Pseudomonadota</taxon>
        <taxon>Gammaproteobacteria</taxon>
        <taxon>Oceanospirillales</taxon>
        <taxon>Oceanospirillaceae</taxon>
        <taxon>Marinobacterium</taxon>
    </lineage>
</organism>
<dbReference type="NCBIfam" id="NF005537">
    <property type="entry name" value="PRK07199.1"/>
    <property type="match status" value="1"/>
</dbReference>
<evidence type="ECO:0000256" key="1">
    <source>
        <dbReference type="ARBA" id="ARBA00022727"/>
    </source>
</evidence>
<dbReference type="InterPro" id="IPR029057">
    <property type="entry name" value="PRTase-like"/>
</dbReference>
<dbReference type="AlphaFoldDB" id="A0A917ZJN3"/>
<keyword evidence="1 2" id="KW-0545">Nucleotide biosynthesis</keyword>
<reference evidence="5 6" key="1">
    <citation type="journal article" date="2014" name="Int. J. Syst. Evol. Microbiol.">
        <title>Complete genome sequence of Corynebacterium casei LMG S-19264T (=DSM 44701T), isolated from a smear-ripened cheese.</title>
        <authorList>
            <consortium name="US DOE Joint Genome Institute (JGI-PGF)"/>
            <person name="Walter F."/>
            <person name="Albersmeier A."/>
            <person name="Kalinowski J."/>
            <person name="Ruckert C."/>
        </authorList>
    </citation>
    <scope>NUCLEOTIDE SEQUENCE [LARGE SCALE GENOMIC DNA]</scope>
    <source>
        <strain evidence="5 6">CGMCC 1.7286</strain>
    </source>
</reference>
<dbReference type="PANTHER" id="PTHR10210">
    <property type="entry name" value="RIBOSE-PHOSPHATE DIPHOSPHOKINASE FAMILY MEMBER"/>
    <property type="match status" value="1"/>
</dbReference>
<dbReference type="GO" id="GO:0006015">
    <property type="term" value="P:5-phosphoribose 1-diphosphate biosynthetic process"/>
    <property type="evidence" value="ECO:0007669"/>
    <property type="project" value="TreeGrafter"/>
</dbReference>
<comment type="caution">
    <text evidence="5">The sequence shown here is derived from an EMBL/GenBank/DDBJ whole genome shotgun (WGS) entry which is preliminary data.</text>
</comment>
<dbReference type="InterPro" id="IPR005946">
    <property type="entry name" value="Rib-P_diPkinase"/>
</dbReference>
<feature type="domain" description="Phosphoribosyltransferase" evidence="3">
    <location>
        <begin position="150"/>
        <end position="248"/>
    </location>
</feature>
<dbReference type="GO" id="GO:0000287">
    <property type="term" value="F:magnesium ion binding"/>
    <property type="evidence" value="ECO:0007669"/>
    <property type="project" value="InterPro"/>
</dbReference>
<dbReference type="PANTHER" id="PTHR10210:SF41">
    <property type="entry name" value="RIBOSE-PHOSPHATE PYROPHOSPHOKINASE 1, CHLOROPLASTIC"/>
    <property type="match status" value="1"/>
</dbReference>
<dbReference type="FunFam" id="3.40.50.2020:FF:000014">
    <property type="entry name" value="Ribose-phosphate pyrophosphokinase 1"/>
    <property type="match status" value="1"/>
</dbReference>
<dbReference type="SMART" id="SM01400">
    <property type="entry name" value="Pribosyltran_N"/>
    <property type="match status" value="1"/>
</dbReference>
<feature type="domain" description="Ribose-phosphate pyrophosphokinase N-terminal" evidence="4">
    <location>
        <begin position="5"/>
        <end position="115"/>
    </location>
</feature>
<comment type="similarity">
    <text evidence="2">Belongs to the ribose-phosphate pyrophosphokinase family.</text>
</comment>
<dbReference type="Pfam" id="PF13793">
    <property type="entry name" value="Pribosyltran_N"/>
    <property type="match status" value="1"/>
</dbReference>
<dbReference type="Pfam" id="PF00156">
    <property type="entry name" value="Pribosyltran"/>
    <property type="match status" value="1"/>
</dbReference>
<keyword evidence="6" id="KW-1185">Reference proteome</keyword>
<name>A0A917ZJN3_9GAMM</name>